<proteinExistence type="predicted"/>
<dbReference type="Proteomes" id="UP001345963">
    <property type="component" value="Unassembled WGS sequence"/>
</dbReference>
<organism evidence="1 2">
    <name type="scientific">Ataeniobius toweri</name>
    <dbReference type="NCBI Taxonomy" id="208326"/>
    <lineage>
        <taxon>Eukaryota</taxon>
        <taxon>Metazoa</taxon>
        <taxon>Chordata</taxon>
        <taxon>Craniata</taxon>
        <taxon>Vertebrata</taxon>
        <taxon>Euteleostomi</taxon>
        <taxon>Actinopterygii</taxon>
        <taxon>Neopterygii</taxon>
        <taxon>Teleostei</taxon>
        <taxon>Neoteleostei</taxon>
        <taxon>Acanthomorphata</taxon>
        <taxon>Ovalentaria</taxon>
        <taxon>Atherinomorphae</taxon>
        <taxon>Cyprinodontiformes</taxon>
        <taxon>Goodeidae</taxon>
        <taxon>Ataeniobius</taxon>
    </lineage>
</organism>
<comment type="caution">
    <text evidence="1">The sequence shown here is derived from an EMBL/GenBank/DDBJ whole genome shotgun (WGS) entry which is preliminary data.</text>
</comment>
<accession>A0ABU7AG45</accession>
<evidence type="ECO:0000313" key="1">
    <source>
        <dbReference type="EMBL" id="MED6236982.1"/>
    </source>
</evidence>
<gene>
    <name evidence="1" type="ORF">ATANTOWER_017080</name>
</gene>
<reference evidence="1 2" key="1">
    <citation type="submission" date="2021-07" db="EMBL/GenBank/DDBJ databases">
        <authorList>
            <person name="Palmer J.M."/>
        </authorList>
    </citation>
    <scope>NUCLEOTIDE SEQUENCE [LARGE SCALE GENOMIC DNA]</scope>
    <source>
        <strain evidence="1 2">AT_MEX2019</strain>
        <tissue evidence="1">Muscle</tissue>
    </source>
</reference>
<protein>
    <submittedName>
        <fullName evidence="1">Uncharacterized protein</fullName>
    </submittedName>
</protein>
<name>A0ABU7AG45_9TELE</name>
<evidence type="ECO:0000313" key="2">
    <source>
        <dbReference type="Proteomes" id="UP001345963"/>
    </source>
</evidence>
<dbReference type="EMBL" id="JAHUTI010013368">
    <property type="protein sequence ID" value="MED6236982.1"/>
    <property type="molecule type" value="Genomic_DNA"/>
</dbReference>
<keyword evidence="2" id="KW-1185">Reference proteome</keyword>
<sequence length="106" mass="11982">MTLDVSLDIRTVWNLGLNVGNLKINVHASVIEIYSFVSILFTEWTYHSINTVSHQSAIFYRFCHRGEAGAYLQQSMGGRRGTPWTGHQSIAGTTYKTLKNLMPKFS</sequence>